<comment type="cofactor">
    <cofactor evidence="1 13">
        <name>heme</name>
        <dbReference type="ChEBI" id="CHEBI:30413"/>
    </cofactor>
</comment>
<gene>
    <name evidence="14" type="ORF">DFH08DRAFT_873859</name>
</gene>
<dbReference type="SUPFAM" id="SSF48264">
    <property type="entry name" value="Cytochrome P450"/>
    <property type="match status" value="1"/>
</dbReference>
<accession>A0AAD6ZXB1</accession>
<dbReference type="InterPro" id="IPR002403">
    <property type="entry name" value="Cyt_P450_E_grp-IV"/>
</dbReference>
<evidence type="ECO:0000256" key="6">
    <source>
        <dbReference type="ARBA" id="ARBA00022692"/>
    </source>
</evidence>
<comment type="caution">
    <text evidence="14">The sequence shown here is derived from an EMBL/GenBank/DDBJ whole genome shotgun (WGS) entry which is preliminary data.</text>
</comment>
<keyword evidence="5 13" id="KW-0349">Heme</keyword>
<dbReference type="Proteomes" id="UP001218218">
    <property type="component" value="Unassembled WGS sequence"/>
</dbReference>
<sequence length="541" mass="60563">MDPSLFVPLFATLLCYVLFRLGRMIYNELTSPIRHFPGPKSHSWIVGNFFDMTDEGPVTTRWREEFGPHFQFRGLLNKRMLYTSDAKAIDHIVTNTNLYGKGPVGIRNIQSLLGNGILSVEGDPHKKQRRLLNPAFGTAQIRRLTEIFVERSLRLRDVWSREISKSAATGDRKDSAHIELTAWLRSVTLDMLGHAGFSYEFNALEPQGEPNELSQALTDIFHSPKSRIGFAFRSAQAMFPFLRFLPLPGQEVAENAKAKMYDIGHELLLDGKAALKAAGGDKDFSSRRDLFSLLLKANMEADVPGKSRLSDEEVIAQIPTFFVAGHITTSTAITWALYALSQNKSAQNKLREELMTVSTDNPTIEELNALPYLENVVRETLRAHTPVVSVERMAMVDDVLPLSIPYTDRTGVVHDSIPVKKGQEIYLPLLAVNTDTALWGEDAAEFKPERWDHLPEAVKAIPSVWSHLMTFFAGPHNCIGFRFSVAEQKALLFTLIRAFEFELAVPASEIGSTGNLQRPVLLAEPEKGDQMPMIVKLCSRA</sequence>
<dbReference type="PANTHER" id="PTHR24305:SF166">
    <property type="entry name" value="CYTOCHROME P450 12A4, MITOCHONDRIAL-RELATED"/>
    <property type="match status" value="1"/>
</dbReference>
<dbReference type="PRINTS" id="PR00465">
    <property type="entry name" value="EP450IV"/>
</dbReference>
<evidence type="ECO:0000256" key="11">
    <source>
        <dbReference type="ARBA" id="ARBA00023033"/>
    </source>
</evidence>
<keyword evidence="10 13" id="KW-0408">Iron</keyword>
<name>A0AAD6ZXB1_9AGAR</name>
<keyword evidence="8" id="KW-1133">Transmembrane helix</keyword>
<evidence type="ECO:0000313" key="15">
    <source>
        <dbReference type="Proteomes" id="UP001218218"/>
    </source>
</evidence>
<comment type="subcellular location">
    <subcellularLocation>
        <location evidence="2">Membrane</location>
    </subcellularLocation>
</comment>
<organism evidence="14 15">
    <name type="scientific">Mycena albidolilacea</name>
    <dbReference type="NCBI Taxonomy" id="1033008"/>
    <lineage>
        <taxon>Eukaryota</taxon>
        <taxon>Fungi</taxon>
        <taxon>Dikarya</taxon>
        <taxon>Basidiomycota</taxon>
        <taxon>Agaricomycotina</taxon>
        <taxon>Agaricomycetes</taxon>
        <taxon>Agaricomycetidae</taxon>
        <taxon>Agaricales</taxon>
        <taxon>Marasmiineae</taxon>
        <taxon>Mycenaceae</taxon>
        <taxon>Mycena</taxon>
    </lineage>
</organism>
<dbReference type="EMBL" id="JARIHO010000024">
    <property type="protein sequence ID" value="KAJ7342952.1"/>
    <property type="molecule type" value="Genomic_DNA"/>
</dbReference>
<keyword evidence="12" id="KW-0472">Membrane</keyword>
<dbReference type="PANTHER" id="PTHR24305">
    <property type="entry name" value="CYTOCHROME P450"/>
    <property type="match status" value="1"/>
</dbReference>
<comment type="pathway">
    <text evidence="3">Secondary metabolite biosynthesis; terpenoid biosynthesis.</text>
</comment>
<dbReference type="AlphaFoldDB" id="A0AAD6ZXB1"/>
<evidence type="ECO:0000256" key="9">
    <source>
        <dbReference type="ARBA" id="ARBA00023002"/>
    </source>
</evidence>
<evidence type="ECO:0000256" key="5">
    <source>
        <dbReference type="ARBA" id="ARBA00022617"/>
    </source>
</evidence>
<evidence type="ECO:0000256" key="13">
    <source>
        <dbReference type="PIRSR" id="PIRSR602403-1"/>
    </source>
</evidence>
<feature type="binding site" description="axial binding residue" evidence="13">
    <location>
        <position position="478"/>
    </location>
    <ligand>
        <name>heme</name>
        <dbReference type="ChEBI" id="CHEBI:30413"/>
    </ligand>
    <ligandPart>
        <name>Fe</name>
        <dbReference type="ChEBI" id="CHEBI:18248"/>
    </ligandPart>
</feature>
<keyword evidence="7 13" id="KW-0479">Metal-binding</keyword>
<evidence type="ECO:0000256" key="12">
    <source>
        <dbReference type="ARBA" id="ARBA00023136"/>
    </source>
</evidence>
<evidence type="ECO:0000256" key="8">
    <source>
        <dbReference type="ARBA" id="ARBA00022989"/>
    </source>
</evidence>
<evidence type="ECO:0000256" key="10">
    <source>
        <dbReference type="ARBA" id="ARBA00023004"/>
    </source>
</evidence>
<dbReference type="GO" id="GO:0005506">
    <property type="term" value="F:iron ion binding"/>
    <property type="evidence" value="ECO:0007669"/>
    <property type="project" value="InterPro"/>
</dbReference>
<reference evidence="14" key="1">
    <citation type="submission" date="2023-03" db="EMBL/GenBank/DDBJ databases">
        <title>Massive genome expansion in bonnet fungi (Mycena s.s.) driven by repeated elements and novel gene families across ecological guilds.</title>
        <authorList>
            <consortium name="Lawrence Berkeley National Laboratory"/>
            <person name="Harder C.B."/>
            <person name="Miyauchi S."/>
            <person name="Viragh M."/>
            <person name="Kuo A."/>
            <person name="Thoen E."/>
            <person name="Andreopoulos B."/>
            <person name="Lu D."/>
            <person name="Skrede I."/>
            <person name="Drula E."/>
            <person name="Henrissat B."/>
            <person name="Morin E."/>
            <person name="Kohler A."/>
            <person name="Barry K."/>
            <person name="LaButti K."/>
            <person name="Morin E."/>
            <person name="Salamov A."/>
            <person name="Lipzen A."/>
            <person name="Mereny Z."/>
            <person name="Hegedus B."/>
            <person name="Baldrian P."/>
            <person name="Stursova M."/>
            <person name="Weitz H."/>
            <person name="Taylor A."/>
            <person name="Grigoriev I.V."/>
            <person name="Nagy L.G."/>
            <person name="Martin F."/>
            <person name="Kauserud H."/>
        </authorList>
    </citation>
    <scope>NUCLEOTIDE SEQUENCE</scope>
    <source>
        <strain evidence="14">CBHHK002</strain>
    </source>
</reference>
<dbReference type="GO" id="GO:0004497">
    <property type="term" value="F:monooxygenase activity"/>
    <property type="evidence" value="ECO:0007669"/>
    <property type="project" value="UniProtKB-KW"/>
</dbReference>
<protein>
    <submittedName>
        <fullName evidence="14">Cytochrome P450</fullName>
    </submittedName>
</protein>
<evidence type="ECO:0000256" key="1">
    <source>
        <dbReference type="ARBA" id="ARBA00001971"/>
    </source>
</evidence>
<keyword evidence="11" id="KW-0503">Monooxygenase</keyword>
<evidence type="ECO:0000256" key="2">
    <source>
        <dbReference type="ARBA" id="ARBA00004370"/>
    </source>
</evidence>
<dbReference type="InterPro" id="IPR001128">
    <property type="entry name" value="Cyt_P450"/>
</dbReference>
<keyword evidence="15" id="KW-1185">Reference proteome</keyword>
<keyword evidence="6" id="KW-0812">Transmembrane</keyword>
<evidence type="ECO:0000256" key="4">
    <source>
        <dbReference type="ARBA" id="ARBA00010617"/>
    </source>
</evidence>
<proteinExistence type="inferred from homology"/>
<evidence type="ECO:0000313" key="14">
    <source>
        <dbReference type="EMBL" id="KAJ7342952.1"/>
    </source>
</evidence>
<dbReference type="GO" id="GO:0020037">
    <property type="term" value="F:heme binding"/>
    <property type="evidence" value="ECO:0007669"/>
    <property type="project" value="InterPro"/>
</dbReference>
<dbReference type="InterPro" id="IPR050121">
    <property type="entry name" value="Cytochrome_P450_monoxygenase"/>
</dbReference>
<evidence type="ECO:0000256" key="7">
    <source>
        <dbReference type="ARBA" id="ARBA00022723"/>
    </source>
</evidence>
<evidence type="ECO:0000256" key="3">
    <source>
        <dbReference type="ARBA" id="ARBA00004721"/>
    </source>
</evidence>
<dbReference type="Pfam" id="PF00067">
    <property type="entry name" value="p450"/>
    <property type="match status" value="1"/>
</dbReference>
<dbReference type="Gene3D" id="1.10.630.10">
    <property type="entry name" value="Cytochrome P450"/>
    <property type="match status" value="1"/>
</dbReference>
<dbReference type="PRINTS" id="PR00385">
    <property type="entry name" value="P450"/>
</dbReference>
<keyword evidence="9" id="KW-0560">Oxidoreductase</keyword>
<dbReference type="GO" id="GO:0016705">
    <property type="term" value="F:oxidoreductase activity, acting on paired donors, with incorporation or reduction of molecular oxygen"/>
    <property type="evidence" value="ECO:0007669"/>
    <property type="project" value="InterPro"/>
</dbReference>
<comment type="similarity">
    <text evidence="4">Belongs to the cytochrome P450 family.</text>
</comment>
<dbReference type="InterPro" id="IPR036396">
    <property type="entry name" value="Cyt_P450_sf"/>
</dbReference>
<dbReference type="GO" id="GO:0016020">
    <property type="term" value="C:membrane"/>
    <property type="evidence" value="ECO:0007669"/>
    <property type="project" value="UniProtKB-SubCell"/>
</dbReference>